<keyword evidence="4" id="KW-1185">Reference proteome</keyword>
<dbReference type="SMART" id="SM00028">
    <property type="entry name" value="TPR"/>
    <property type="match status" value="2"/>
</dbReference>
<feature type="repeat" description="TPR" evidence="2">
    <location>
        <begin position="87"/>
        <end position="120"/>
    </location>
</feature>
<evidence type="ECO:0000256" key="2">
    <source>
        <dbReference type="PROSITE-ProRule" id="PRU00339"/>
    </source>
</evidence>
<dbReference type="Pfam" id="PF06325">
    <property type="entry name" value="PrmA"/>
    <property type="match status" value="1"/>
</dbReference>
<dbReference type="EMBL" id="OU963868">
    <property type="protein sequence ID" value="CAH0393495.1"/>
    <property type="molecule type" value="Genomic_DNA"/>
</dbReference>
<dbReference type="GO" id="GO:0042054">
    <property type="term" value="F:histone methyltransferase activity"/>
    <property type="evidence" value="ECO:0007669"/>
    <property type="project" value="TreeGrafter"/>
</dbReference>
<dbReference type="GO" id="GO:0005634">
    <property type="term" value="C:nucleus"/>
    <property type="evidence" value="ECO:0007669"/>
    <property type="project" value="TreeGrafter"/>
</dbReference>
<dbReference type="Proteomes" id="UP001152759">
    <property type="component" value="Chromosome 7"/>
</dbReference>
<dbReference type="InterPro" id="IPR025799">
    <property type="entry name" value="Arg_MeTrfase"/>
</dbReference>
<dbReference type="AlphaFoldDB" id="A0A9P0AM82"/>
<sequence length="662" mass="74359">MIPQANAKSIASIHRNLGLSMFEEGQYGRAFAHFSLALTLEPALKADLRDIYLACLYTWCDKLESEEKLSELFVCYEQAISSYGDSVDVHFSLANQLNRLGHIKEAAKFYKKCLVLDSNHIPSFHNLAGVYNKLVERWHFRMLNDKVRNCAYKQAIARKIAEGHLEILDIGTGTGLLSIFAVENGAKQVYACDHSPVMVEIASEIFQKMGYLNKVKLIEKTSTELSIPNDVPNRVSLIVTETMDAGVFGENLLETVIHAWKELLVLNPNSIEVSSLPPSCCIPQAVTIYAVPIQSAYLAKKYRYCKNQPELSSVNLRNFVAILDEPYDSEDLRKVSVHLPEEKITEANKSLQFSKLLQDNIRLLNDVELMNTLKTAAAELSLSHSPSDTPCSILDLSSVPILSLLFMHDIQKSRGIRCDLRYFTGDDTVQNFVKLYLEDNKVLPLDLKPFFAEDLFSFFLQHEEMYDIIIVNNLVLPDGTLNDRMFLALPVLRKRLKTNGIIIPEKLTCMGQFINCDWLSKVSSVVPDSENEISEIATVLNQYQVPIHCNLNLDSIEYDELSFEFELFSITTIEASEEKLHSDISVSITRTGILSATAMWFVVNLLPKMSLIVSFKSSESSVDQSACLMMPPCRVSVDSMVILNVGLEKGLLKLTMNPGALP</sequence>
<protein>
    <recommendedName>
        <fullName evidence="5">Protein arginine N-methyltransferase 9-like</fullName>
    </recommendedName>
</protein>
<keyword evidence="2" id="KW-0802">TPR repeat</keyword>
<dbReference type="Gene3D" id="2.70.160.11">
    <property type="entry name" value="Hnrnp arginine n-methyltransferase1"/>
    <property type="match status" value="1"/>
</dbReference>
<dbReference type="SUPFAM" id="SSF48452">
    <property type="entry name" value="TPR-like"/>
    <property type="match status" value="1"/>
</dbReference>
<dbReference type="InterPro" id="IPR011990">
    <property type="entry name" value="TPR-like_helical_dom_sf"/>
</dbReference>
<proteinExistence type="predicted"/>
<dbReference type="PANTHER" id="PTHR11006:SF60">
    <property type="entry name" value="PROTEIN ARGININE N-METHYLTRANSFERASE 9"/>
    <property type="match status" value="1"/>
</dbReference>
<dbReference type="PROSITE" id="PS50005">
    <property type="entry name" value="TPR"/>
    <property type="match status" value="2"/>
</dbReference>
<dbReference type="Gene3D" id="3.40.50.150">
    <property type="entry name" value="Vaccinia Virus protein VP39"/>
    <property type="match status" value="1"/>
</dbReference>
<evidence type="ECO:0000313" key="3">
    <source>
        <dbReference type="EMBL" id="CAH0393495.1"/>
    </source>
</evidence>
<dbReference type="CDD" id="cd02440">
    <property type="entry name" value="AdoMet_MTases"/>
    <property type="match status" value="1"/>
</dbReference>
<dbReference type="PANTHER" id="PTHR11006">
    <property type="entry name" value="PROTEIN ARGININE N-METHYLTRANSFERASE"/>
    <property type="match status" value="1"/>
</dbReference>
<dbReference type="InterPro" id="IPR029063">
    <property type="entry name" value="SAM-dependent_MTases_sf"/>
</dbReference>
<name>A0A9P0AM82_BEMTA</name>
<dbReference type="Gene3D" id="1.25.40.10">
    <property type="entry name" value="Tetratricopeptide repeat domain"/>
    <property type="match status" value="1"/>
</dbReference>
<gene>
    <name evidence="3" type="ORF">BEMITA_LOCUS11890</name>
</gene>
<reference evidence="3" key="1">
    <citation type="submission" date="2021-12" db="EMBL/GenBank/DDBJ databases">
        <authorList>
            <person name="King R."/>
        </authorList>
    </citation>
    <scope>NUCLEOTIDE SEQUENCE</scope>
</reference>
<evidence type="ECO:0008006" key="5">
    <source>
        <dbReference type="Google" id="ProtNLM"/>
    </source>
</evidence>
<evidence type="ECO:0000256" key="1">
    <source>
        <dbReference type="ARBA" id="ARBA00022691"/>
    </source>
</evidence>
<dbReference type="InterPro" id="IPR019734">
    <property type="entry name" value="TPR_rpt"/>
</dbReference>
<dbReference type="SUPFAM" id="SSF53335">
    <property type="entry name" value="S-adenosyl-L-methionine-dependent methyltransferases"/>
    <property type="match status" value="2"/>
</dbReference>
<organism evidence="3 4">
    <name type="scientific">Bemisia tabaci</name>
    <name type="common">Sweetpotato whitefly</name>
    <name type="synonym">Aleurodes tabaci</name>
    <dbReference type="NCBI Taxonomy" id="7038"/>
    <lineage>
        <taxon>Eukaryota</taxon>
        <taxon>Metazoa</taxon>
        <taxon>Ecdysozoa</taxon>
        <taxon>Arthropoda</taxon>
        <taxon>Hexapoda</taxon>
        <taxon>Insecta</taxon>
        <taxon>Pterygota</taxon>
        <taxon>Neoptera</taxon>
        <taxon>Paraneoptera</taxon>
        <taxon>Hemiptera</taxon>
        <taxon>Sternorrhyncha</taxon>
        <taxon>Aleyrodoidea</taxon>
        <taxon>Aleyrodidae</taxon>
        <taxon>Aleyrodinae</taxon>
        <taxon>Bemisia</taxon>
    </lineage>
</organism>
<accession>A0A9P0AM82</accession>
<dbReference type="GO" id="GO:0016274">
    <property type="term" value="F:protein-arginine N-methyltransferase activity"/>
    <property type="evidence" value="ECO:0007669"/>
    <property type="project" value="InterPro"/>
</dbReference>
<evidence type="ECO:0000313" key="4">
    <source>
        <dbReference type="Proteomes" id="UP001152759"/>
    </source>
</evidence>
<feature type="repeat" description="TPR" evidence="2">
    <location>
        <begin position="11"/>
        <end position="44"/>
    </location>
</feature>
<keyword evidence="1" id="KW-0949">S-adenosyl-L-methionine</keyword>